<evidence type="ECO:0000313" key="7">
    <source>
        <dbReference type="Proteomes" id="UP000095728"/>
    </source>
</evidence>
<protein>
    <submittedName>
        <fullName evidence="6">COMPASS component SWD1</fullName>
    </submittedName>
</protein>
<dbReference type="SMART" id="SM00320">
    <property type="entry name" value="WD40"/>
    <property type="match status" value="4"/>
</dbReference>
<feature type="repeat" description="WD" evidence="5">
    <location>
        <begin position="88"/>
        <end position="121"/>
    </location>
</feature>
<dbReference type="PANTHER" id="PTHR44040">
    <property type="entry name" value="RETINOBLASTOMA-BINDING PROTEIN 5"/>
    <property type="match status" value="1"/>
</dbReference>
<comment type="caution">
    <text evidence="6">The sequence shown here is derived from an EMBL/GenBank/DDBJ whole genome shotgun (WGS) entry which is preliminary data.</text>
</comment>
<accession>A0A1E5RVM3</accession>
<dbReference type="InterPro" id="IPR019775">
    <property type="entry name" value="WD40_repeat_CS"/>
</dbReference>
<evidence type="ECO:0000256" key="1">
    <source>
        <dbReference type="ARBA" id="ARBA00004123"/>
    </source>
</evidence>
<dbReference type="PROSITE" id="PS50294">
    <property type="entry name" value="WD_REPEATS_REGION"/>
    <property type="match status" value="1"/>
</dbReference>
<dbReference type="PANTHER" id="PTHR44040:SF1">
    <property type="entry name" value="RETINOBLASTOMA-BINDING PROTEIN 5"/>
    <property type="match status" value="1"/>
</dbReference>
<dbReference type="AlphaFoldDB" id="A0A1E5RVM3"/>
<keyword evidence="4" id="KW-0539">Nucleus</keyword>
<keyword evidence="7" id="KW-1185">Reference proteome</keyword>
<dbReference type="FunCoup" id="A0A1E5RVM3">
    <property type="interactions" value="968"/>
</dbReference>
<evidence type="ECO:0000256" key="4">
    <source>
        <dbReference type="ARBA" id="ARBA00023242"/>
    </source>
</evidence>
<dbReference type="SUPFAM" id="SSF50978">
    <property type="entry name" value="WD40 repeat-like"/>
    <property type="match status" value="1"/>
</dbReference>
<dbReference type="Pfam" id="PF00400">
    <property type="entry name" value="WD40"/>
    <property type="match status" value="2"/>
</dbReference>
<dbReference type="OrthoDB" id="196858at2759"/>
<evidence type="ECO:0000256" key="2">
    <source>
        <dbReference type="ARBA" id="ARBA00022574"/>
    </source>
</evidence>
<dbReference type="GO" id="GO:0048188">
    <property type="term" value="C:Set1C/COMPASS complex"/>
    <property type="evidence" value="ECO:0007669"/>
    <property type="project" value="InterPro"/>
</dbReference>
<evidence type="ECO:0000256" key="5">
    <source>
        <dbReference type="PROSITE-ProRule" id="PRU00221"/>
    </source>
</evidence>
<dbReference type="InterPro" id="IPR015943">
    <property type="entry name" value="WD40/YVTN_repeat-like_dom_sf"/>
</dbReference>
<keyword evidence="2 5" id="KW-0853">WD repeat</keyword>
<dbReference type="STRING" id="56408.A0A1E5RVM3"/>
<evidence type="ECO:0000256" key="3">
    <source>
        <dbReference type="ARBA" id="ARBA00022737"/>
    </source>
</evidence>
<proteinExistence type="predicted"/>
<keyword evidence="3" id="KW-0677">Repeat</keyword>
<gene>
    <name evidence="6" type="ORF">AWRI3579_g545</name>
</gene>
<dbReference type="InterPro" id="IPR001680">
    <property type="entry name" value="WD40_rpt"/>
</dbReference>
<dbReference type="InterPro" id="IPR036322">
    <property type="entry name" value="WD40_repeat_dom_sf"/>
</dbReference>
<dbReference type="InterPro" id="IPR037850">
    <property type="entry name" value="RBBP5/Swd1"/>
</dbReference>
<dbReference type="PROSITE" id="PS50082">
    <property type="entry name" value="WD_REPEATS_2"/>
    <property type="match status" value="1"/>
</dbReference>
<organism evidence="6 7">
    <name type="scientific">Hanseniaspora osmophila</name>
    <dbReference type="NCBI Taxonomy" id="56408"/>
    <lineage>
        <taxon>Eukaryota</taxon>
        <taxon>Fungi</taxon>
        <taxon>Dikarya</taxon>
        <taxon>Ascomycota</taxon>
        <taxon>Saccharomycotina</taxon>
        <taxon>Saccharomycetes</taxon>
        <taxon>Saccharomycodales</taxon>
        <taxon>Saccharomycodaceae</taxon>
        <taxon>Hanseniaspora</taxon>
    </lineage>
</organism>
<name>A0A1E5RVM3_9ASCO</name>
<dbReference type="Proteomes" id="UP000095728">
    <property type="component" value="Unassembled WGS sequence"/>
</dbReference>
<evidence type="ECO:0000313" key="6">
    <source>
        <dbReference type="EMBL" id="OEJ90909.1"/>
    </source>
</evidence>
<dbReference type="Gene3D" id="2.130.10.10">
    <property type="entry name" value="YVTN repeat-like/Quinoprotein amine dehydrogenase"/>
    <property type="match status" value="2"/>
</dbReference>
<comment type="subcellular location">
    <subcellularLocation>
        <location evidence="1">Nucleus</location>
    </subcellularLocation>
</comment>
<dbReference type="InParanoid" id="A0A1E5RVM3"/>
<dbReference type="PROSITE" id="PS00678">
    <property type="entry name" value="WD_REPEATS_1"/>
    <property type="match status" value="1"/>
</dbReference>
<sequence>MNLLLQDPFSVLKEYPENLANILETPLYTVIQKFSPNGDYLAVGCVDGTLIIYDMDTLKPIRILGSQRQKSNGHHEPQLEMFNGTHASVGHTQAIQSIQWSSNGRFLLTSSRDCTVKLWDLLHTNDASVTHTGNFHQCKSFTFDTFVWSASFLPGDTQCVVCVSTNALPFIIDFSTEVVCPIVDRERNATLVYDDCKKYGNSISNFVFEGNTQYASSLEEKPHSNDELLASTASGAVPNNVEKRNEEVNAERGFEKVLQKNIILVGTTKGWLTIYEMVGMNRIVFLESIKITSSSIKNIILSEAGNLLCLNGADRTIRQYALSFENQNDYNTEKETGNTQSLSNAKIALHFQHKYQDVINKLQWNSISLSPKYGEYLVASTHGSSAHDIYLWETSSGFLVRVLEDAGEELLNIDWNYHTMDIVSNGLETGNVYNWSIVVPPKWSALAPDFEEVDENVKYMEKEDEFDEYDEELERNDRNKLEEKDLDLVTCESFDVRGNAINTKIISIPLEYDKIVQLRNAQ</sequence>
<dbReference type="EMBL" id="LPNM01000003">
    <property type="protein sequence ID" value="OEJ90909.1"/>
    <property type="molecule type" value="Genomic_DNA"/>
</dbReference>
<reference evidence="7" key="1">
    <citation type="journal article" date="2016" name="Genome Announc.">
        <title>Genome sequences of three species of Hanseniaspora isolated from spontaneous wine fermentations.</title>
        <authorList>
            <person name="Sternes P.R."/>
            <person name="Lee D."/>
            <person name="Kutyna D.R."/>
            <person name="Borneman A.R."/>
        </authorList>
    </citation>
    <scope>NUCLEOTIDE SEQUENCE [LARGE SCALE GENOMIC DNA]</scope>
    <source>
        <strain evidence="7">AWRI3579</strain>
    </source>
</reference>